<keyword evidence="5" id="KW-0456">Lyase</keyword>
<protein>
    <recommendedName>
        <fullName evidence="3">porphobilinogen synthase</fullName>
        <ecNumber evidence="3">4.2.1.24</ecNumber>
    </recommendedName>
    <alternativeName>
        <fullName evidence="7">Porphobilinogen synthase</fullName>
    </alternativeName>
</protein>
<evidence type="ECO:0000256" key="3">
    <source>
        <dbReference type="ARBA" id="ARBA00012053"/>
    </source>
</evidence>
<comment type="similarity">
    <text evidence="2">Belongs to the ALAD family.</text>
</comment>
<evidence type="ECO:0000256" key="4">
    <source>
        <dbReference type="ARBA" id="ARBA00023133"/>
    </source>
</evidence>
<keyword evidence="6" id="KW-0627">Porphyrin biosynthesis</keyword>
<gene>
    <name evidence="9" type="ORF">METZ01_LOCUS322282</name>
</gene>
<keyword evidence="4" id="KW-0350">Heme biosynthesis</keyword>
<name>A0A382P9M7_9ZZZZ</name>
<dbReference type="AlphaFoldDB" id="A0A382P9M7"/>
<dbReference type="GO" id="GO:0006782">
    <property type="term" value="P:protoporphyrinogen IX biosynthetic process"/>
    <property type="evidence" value="ECO:0007669"/>
    <property type="project" value="UniProtKB-UniPathway"/>
</dbReference>
<dbReference type="EMBL" id="UINC01105470">
    <property type="protein sequence ID" value="SVC69428.1"/>
    <property type="molecule type" value="Genomic_DNA"/>
</dbReference>
<evidence type="ECO:0000256" key="6">
    <source>
        <dbReference type="ARBA" id="ARBA00023244"/>
    </source>
</evidence>
<dbReference type="Gene3D" id="3.20.20.70">
    <property type="entry name" value="Aldolase class I"/>
    <property type="match status" value="1"/>
</dbReference>
<evidence type="ECO:0000256" key="8">
    <source>
        <dbReference type="ARBA" id="ARBA00047651"/>
    </source>
</evidence>
<dbReference type="SMART" id="SM01004">
    <property type="entry name" value="ALAD"/>
    <property type="match status" value="1"/>
</dbReference>
<comment type="catalytic activity">
    <reaction evidence="8">
        <text>2 5-aminolevulinate = porphobilinogen + 2 H2O + H(+)</text>
        <dbReference type="Rhea" id="RHEA:24064"/>
        <dbReference type="ChEBI" id="CHEBI:15377"/>
        <dbReference type="ChEBI" id="CHEBI:15378"/>
        <dbReference type="ChEBI" id="CHEBI:58126"/>
        <dbReference type="ChEBI" id="CHEBI:356416"/>
        <dbReference type="EC" id="4.2.1.24"/>
    </reaction>
</comment>
<dbReference type="PANTHER" id="PTHR11458:SF0">
    <property type="entry name" value="DELTA-AMINOLEVULINIC ACID DEHYDRATASE"/>
    <property type="match status" value="1"/>
</dbReference>
<dbReference type="GO" id="GO:0008270">
    <property type="term" value="F:zinc ion binding"/>
    <property type="evidence" value="ECO:0007669"/>
    <property type="project" value="TreeGrafter"/>
</dbReference>
<feature type="non-terminal residue" evidence="9">
    <location>
        <position position="65"/>
    </location>
</feature>
<dbReference type="SUPFAM" id="SSF51569">
    <property type="entry name" value="Aldolase"/>
    <property type="match status" value="1"/>
</dbReference>
<dbReference type="UniPathway" id="UPA00251">
    <property type="reaction ID" value="UER00318"/>
</dbReference>
<dbReference type="Pfam" id="PF00490">
    <property type="entry name" value="ALAD"/>
    <property type="match status" value="1"/>
</dbReference>
<dbReference type="InterPro" id="IPR001731">
    <property type="entry name" value="ALAD"/>
</dbReference>
<evidence type="ECO:0000256" key="1">
    <source>
        <dbReference type="ARBA" id="ARBA00004694"/>
    </source>
</evidence>
<proteinExistence type="inferred from homology"/>
<dbReference type="EC" id="4.2.1.24" evidence="3"/>
<evidence type="ECO:0000256" key="2">
    <source>
        <dbReference type="ARBA" id="ARBA00008055"/>
    </source>
</evidence>
<evidence type="ECO:0000256" key="7">
    <source>
        <dbReference type="ARBA" id="ARBA00032837"/>
    </source>
</evidence>
<comment type="pathway">
    <text evidence="1">Porphyrin-containing compound metabolism; protoporphyrin-IX biosynthesis; coproporphyrinogen-III from 5-aminolevulinate: step 1/4.</text>
</comment>
<dbReference type="PANTHER" id="PTHR11458">
    <property type="entry name" value="DELTA-AMINOLEVULINIC ACID DEHYDRATASE"/>
    <property type="match status" value="1"/>
</dbReference>
<dbReference type="GO" id="GO:0004655">
    <property type="term" value="F:porphobilinogen synthase activity"/>
    <property type="evidence" value="ECO:0007669"/>
    <property type="project" value="UniProtKB-EC"/>
</dbReference>
<accession>A0A382P9M7</accession>
<dbReference type="InterPro" id="IPR013785">
    <property type="entry name" value="Aldolase_TIM"/>
</dbReference>
<reference evidence="9" key="1">
    <citation type="submission" date="2018-05" db="EMBL/GenBank/DDBJ databases">
        <authorList>
            <person name="Lanie J.A."/>
            <person name="Ng W.-L."/>
            <person name="Kazmierczak K.M."/>
            <person name="Andrzejewski T.M."/>
            <person name="Davidsen T.M."/>
            <person name="Wayne K.J."/>
            <person name="Tettelin H."/>
            <person name="Glass J.I."/>
            <person name="Rusch D."/>
            <person name="Podicherti R."/>
            <person name="Tsui H.-C.T."/>
            <person name="Winkler M.E."/>
        </authorList>
    </citation>
    <scope>NUCLEOTIDE SEQUENCE</scope>
</reference>
<evidence type="ECO:0000313" key="9">
    <source>
        <dbReference type="EMBL" id="SVC69428.1"/>
    </source>
</evidence>
<sequence>MDLVFRPRRLRRNPLIRELVRETELAPRQFIYPIFVSEGQGIRDPIDTMPDQFRLSVDEVVRECE</sequence>
<organism evidence="9">
    <name type="scientific">marine metagenome</name>
    <dbReference type="NCBI Taxonomy" id="408172"/>
    <lineage>
        <taxon>unclassified sequences</taxon>
        <taxon>metagenomes</taxon>
        <taxon>ecological metagenomes</taxon>
    </lineage>
</organism>
<evidence type="ECO:0000256" key="5">
    <source>
        <dbReference type="ARBA" id="ARBA00023239"/>
    </source>
</evidence>
<dbReference type="GO" id="GO:0005829">
    <property type="term" value="C:cytosol"/>
    <property type="evidence" value="ECO:0007669"/>
    <property type="project" value="TreeGrafter"/>
</dbReference>